<name>A0A552WXK8_9MICO</name>
<dbReference type="Gene3D" id="3.30.450.40">
    <property type="match status" value="1"/>
</dbReference>
<feature type="domain" description="IclR-ED" evidence="5">
    <location>
        <begin position="86"/>
        <end position="278"/>
    </location>
</feature>
<dbReference type="SUPFAM" id="SSF55781">
    <property type="entry name" value="GAF domain-like"/>
    <property type="match status" value="1"/>
</dbReference>
<gene>
    <name evidence="6" type="ORF">FJ693_00200</name>
</gene>
<evidence type="ECO:0000256" key="2">
    <source>
        <dbReference type="ARBA" id="ARBA00023125"/>
    </source>
</evidence>
<evidence type="ECO:0000259" key="4">
    <source>
        <dbReference type="PROSITE" id="PS51077"/>
    </source>
</evidence>
<dbReference type="InterPro" id="IPR036388">
    <property type="entry name" value="WH-like_DNA-bd_sf"/>
</dbReference>
<dbReference type="Gene3D" id="1.10.10.10">
    <property type="entry name" value="Winged helix-like DNA-binding domain superfamily/Winged helix DNA-binding domain"/>
    <property type="match status" value="1"/>
</dbReference>
<organism evidence="6 7">
    <name type="scientific">Georgenia yuyongxinii</name>
    <dbReference type="NCBI Taxonomy" id="2589797"/>
    <lineage>
        <taxon>Bacteria</taxon>
        <taxon>Bacillati</taxon>
        <taxon>Actinomycetota</taxon>
        <taxon>Actinomycetes</taxon>
        <taxon>Micrococcales</taxon>
        <taxon>Bogoriellaceae</taxon>
        <taxon>Georgenia</taxon>
    </lineage>
</organism>
<evidence type="ECO:0000259" key="5">
    <source>
        <dbReference type="PROSITE" id="PS51078"/>
    </source>
</evidence>
<dbReference type="Pfam" id="PF01614">
    <property type="entry name" value="IclR_C"/>
    <property type="match status" value="1"/>
</dbReference>
<keyword evidence="3" id="KW-0804">Transcription</keyword>
<dbReference type="PANTHER" id="PTHR30136">
    <property type="entry name" value="HELIX-TURN-HELIX TRANSCRIPTIONAL REGULATOR, ICLR FAMILY"/>
    <property type="match status" value="1"/>
</dbReference>
<dbReference type="Proteomes" id="UP000318693">
    <property type="component" value="Unassembled WGS sequence"/>
</dbReference>
<protein>
    <submittedName>
        <fullName evidence="6">IclR family transcriptional regulator</fullName>
    </submittedName>
</protein>
<dbReference type="GO" id="GO:0045892">
    <property type="term" value="P:negative regulation of DNA-templated transcription"/>
    <property type="evidence" value="ECO:0007669"/>
    <property type="project" value="TreeGrafter"/>
</dbReference>
<dbReference type="Pfam" id="PF09339">
    <property type="entry name" value="HTH_IclR"/>
    <property type="match status" value="1"/>
</dbReference>
<evidence type="ECO:0000256" key="1">
    <source>
        <dbReference type="ARBA" id="ARBA00023015"/>
    </source>
</evidence>
<dbReference type="PROSITE" id="PS51077">
    <property type="entry name" value="HTH_ICLR"/>
    <property type="match status" value="1"/>
</dbReference>
<keyword evidence="1" id="KW-0805">Transcription regulation</keyword>
<dbReference type="PROSITE" id="PS51078">
    <property type="entry name" value="ICLR_ED"/>
    <property type="match status" value="1"/>
</dbReference>
<dbReference type="GO" id="GO:0003677">
    <property type="term" value="F:DNA binding"/>
    <property type="evidence" value="ECO:0007669"/>
    <property type="project" value="UniProtKB-KW"/>
</dbReference>
<evidence type="ECO:0000313" key="6">
    <source>
        <dbReference type="EMBL" id="TRW47568.1"/>
    </source>
</evidence>
<proteinExistence type="predicted"/>
<dbReference type="InterPro" id="IPR005471">
    <property type="entry name" value="Tscrpt_reg_IclR_N"/>
</dbReference>
<dbReference type="InterPro" id="IPR036390">
    <property type="entry name" value="WH_DNA-bd_sf"/>
</dbReference>
<dbReference type="SUPFAM" id="SSF46785">
    <property type="entry name" value="Winged helix' DNA-binding domain"/>
    <property type="match status" value="1"/>
</dbReference>
<dbReference type="InterPro" id="IPR029016">
    <property type="entry name" value="GAF-like_dom_sf"/>
</dbReference>
<comment type="caution">
    <text evidence="6">The sequence shown here is derived from an EMBL/GenBank/DDBJ whole genome shotgun (WGS) entry which is preliminary data.</text>
</comment>
<evidence type="ECO:0000313" key="7">
    <source>
        <dbReference type="Proteomes" id="UP000318693"/>
    </source>
</evidence>
<keyword evidence="7" id="KW-1185">Reference proteome</keyword>
<dbReference type="GO" id="GO:0003700">
    <property type="term" value="F:DNA-binding transcription factor activity"/>
    <property type="evidence" value="ECO:0007669"/>
    <property type="project" value="TreeGrafter"/>
</dbReference>
<feature type="domain" description="HTH iclR-type" evidence="4">
    <location>
        <begin position="23"/>
        <end position="85"/>
    </location>
</feature>
<dbReference type="SMART" id="SM00346">
    <property type="entry name" value="HTH_ICLR"/>
    <property type="match status" value="1"/>
</dbReference>
<keyword evidence="2" id="KW-0238">DNA-binding</keyword>
<dbReference type="EMBL" id="VJXR01000001">
    <property type="protein sequence ID" value="TRW47568.1"/>
    <property type="molecule type" value="Genomic_DNA"/>
</dbReference>
<dbReference type="AlphaFoldDB" id="A0A552WXK8"/>
<evidence type="ECO:0000256" key="3">
    <source>
        <dbReference type="ARBA" id="ARBA00023163"/>
    </source>
</evidence>
<sequence length="280" mass="30012">MAAKVWAPDEMVVQDMKSAPTRIGSVSRAIQLLVVLAETPMDVRKPRVLADAAGLTLSSAYHLLNTFEDSGLLSKDTSGCYQFGPTFAFLAEAHHRSGRLPATVVARVRELAARTGESAYFSAWRHGKIEMLMSELGSNAVHVAVLPSGSRGVEHARASGKLLLALSDDQTIQNFLRSENLNRVTDETITDPATLMSELVKIREQGYATELEEFIVGVGCASAPVYALGRVFGAITISAPIERFRNRENELVAAVCQAAADVEIVVPDSSPLAEAMVGGS</sequence>
<accession>A0A552WXK8</accession>
<dbReference type="InterPro" id="IPR014757">
    <property type="entry name" value="Tscrpt_reg_IclR_C"/>
</dbReference>
<dbReference type="InterPro" id="IPR050707">
    <property type="entry name" value="HTH_MetabolicPath_Reg"/>
</dbReference>
<dbReference type="PANTHER" id="PTHR30136:SF24">
    <property type="entry name" value="HTH-TYPE TRANSCRIPTIONAL REPRESSOR ALLR"/>
    <property type="match status" value="1"/>
</dbReference>
<reference evidence="6 7" key="1">
    <citation type="submission" date="2019-07" db="EMBL/GenBank/DDBJ databases">
        <title>Georgenia wutianyii sp. nov. and Georgenia *** sp. nov. isolated from plateau pika (Ochotona curzoniae) in the Qinghai-Tibet plateau of China.</title>
        <authorList>
            <person name="Tian Z."/>
        </authorList>
    </citation>
    <scope>NUCLEOTIDE SEQUENCE [LARGE SCALE GENOMIC DNA]</scope>
    <source>
        <strain evidence="6 7">Z446</strain>
    </source>
</reference>